<dbReference type="Pfam" id="PF23373">
    <property type="entry name" value="DUF7093"/>
    <property type="match status" value="1"/>
</dbReference>
<dbReference type="HOGENOM" id="CLU_057816_0_0_2"/>
<feature type="compositionally biased region" description="Polar residues" evidence="1">
    <location>
        <begin position="50"/>
        <end position="59"/>
    </location>
</feature>
<evidence type="ECO:0000313" key="3">
    <source>
        <dbReference type="Proteomes" id="UP000015381"/>
    </source>
</evidence>
<feature type="compositionally biased region" description="Acidic residues" evidence="1">
    <location>
        <begin position="193"/>
        <end position="203"/>
    </location>
</feature>
<sequence length="267" mass="28988">MAMGIKCSLFGHDFGETTVERDREEQGNEVVSTIREVETCRRCGETRVVSENTEVTTIKTPEDVEKDPETTEPESDVTEPEPDSGADIVDAEADEPVTPTETGESPPPEEDMDYESAAEDDGVILEDDTDEQPDRNPGEWPDSGSPEGTERDDPGSDDGVVMGSEQSDPAVEDEPEREEVDPAVVMDASTDSATDEESGDDAEVWSSTRPDLERASADVENPDAETVRDGQFRCAKCGFTTPIEASSLREGDYCPECHQGMLVVEDA</sequence>
<evidence type="ECO:0000313" key="2">
    <source>
        <dbReference type="EMBL" id="CCQ32309.1"/>
    </source>
</evidence>
<feature type="compositionally biased region" description="Acidic residues" evidence="1">
    <location>
        <begin position="107"/>
        <end position="131"/>
    </location>
</feature>
<organism evidence="2 3">
    <name type="scientific">Halorhabdus tiamatea SARL4B</name>
    <dbReference type="NCBI Taxonomy" id="1033806"/>
    <lineage>
        <taxon>Archaea</taxon>
        <taxon>Methanobacteriati</taxon>
        <taxon>Methanobacteriota</taxon>
        <taxon>Stenosarchaea group</taxon>
        <taxon>Halobacteria</taxon>
        <taxon>Halobacteriales</taxon>
        <taxon>Haloarculaceae</taxon>
        <taxon>Halorhabdus</taxon>
    </lineage>
</organism>
<feature type="compositionally biased region" description="Acidic residues" evidence="1">
    <location>
        <begin position="170"/>
        <end position="181"/>
    </location>
</feature>
<proteinExistence type="predicted"/>
<dbReference type="OrthoDB" id="205650at2157"/>
<accession>S6CS47</accession>
<evidence type="ECO:0000256" key="1">
    <source>
        <dbReference type="SAM" id="MobiDB-lite"/>
    </source>
</evidence>
<feature type="compositionally biased region" description="Basic and acidic residues" evidence="1">
    <location>
        <begin position="60"/>
        <end position="69"/>
    </location>
</feature>
<protein>
    <submittedName>
        <fullName evidence="2">Uncharacterized protein</fullName>
    </submittedName>
</protein>
<dbReference type="Proteomes" id="UP000015381">
    <property type="component" value="Chromosome I"/>
</dbReference>
<dbReference type="AlphaFoldDB" id="S6CS47"/>
<keyword evidence="3" id="KW-1185">Reference proteome</keyword>
<gene>
    <name evidence="2" type="ORF">HTIA_0158</name>
</gene>
<dbReference type="KEGG" id="hti:HTIA_0158"/>
<feature type="region of interest" description="Disordered" evidence="1">
    <location>
        <begin position="50"/>
        <end position="226"/>
    </location>
</feature>
<dbReference type="InterPro" id="IPR055519">
    <property type="entry name" value="DUF7093"/>
</dbReference>
<feature type="compositionally biased region" description="Acidic residues" evidence="1">
    <location>
        <begin position="70"/>
        <end position="95"/>
    </location>
</feature>
<name>S6CS47_9EURY</name>
<reference evidence="2 3" key="1">
    <citation type="journal article" date="2014" name="Environ. Microbiol.">
        <title>Halorhabdus tiamatea: proteogenomics and glycosidase activity measurements identify the first cultivated euryarchaeon from a deep-sea anoxic brine lake as potential polysaccharide degrader.</title>
        <authorList>
            <person name="Werner J."/>
            <person name="Ferrer M."/>
            <person name="Michel G."/>
            <person name="Mann A.J."/>
            <person name="Huang S."/>
            <person name="Juarez S."/>
            <person name="Ciordia S."/>
            <person name="Albar J.P."/>
            <person name="Alcaide M."/>
            <person name="La Cono V."/>
            <person name="Yakimov M.M."/>
            <person name="Antunes A."/>
            <person name="Taborda M."/>
            <person name="Da Costa M.S."/>
            <person name="Amann R.I."/>
            <person name="Gloeckner F.O."/>
            <person name="Golyshina O.V."/>
            <person name="Golyshin P.N."/>
            <person name="Teeling H."/>
        </authorList>
    </citation>
    <scope>NUCLEOTIDE SEQUENCE [LARGE SCALE GENOMIC DNA]</scope>
    <source>
        <strain evidence="3">SARL4B</strain>
    </source>
</reference>
<dbReference type="EMBL" id="HF571520">
    <property type="protein sequence ID" value="CCQ32309.1"/>
    <property type="molecule type" value="Genomic_DNA"/>
</dbReference>
<dbReference type="PATRIC" id="fig|1033806.12.peg.154"/>